<dbReference type="EMBL" id="LAZR01000026">
    <property type="protein sequence ID" value="KKO03598.1"/>
    <property type="molecule type" value="Genomic_DNA"/>
</dbReference>
<feature type="region of interest" description="Disordered" evidence="1">
    <location>
        <begin position="1"/>
        <end position="21"/>
    </location>
</feature>
<sequence length="301" mass="30803">MASGDTNIWVGGDTAGPNDPANDGNWALATAPADGEHVVVPAGIADGNQIGGGDLTVEGAGTNALLLASLTVEEGYDLTVGESDDYLMIDADQVVFAGTGEGYLNVANAERIVIAKAGTAAAAGQQMLYLKGPTNALLDIQAGSGEKIGLAGLAGETASFTTINISGGDVFIGEGVTCTTLNIYGGVVENAADIATINVYGGVLDNVGDCSGTITLRGGVMYYRGVGTTPNVYVTGDGTLDMSLDTQARRFGTTEIHQGAGFRDPWATVTYTNEIQLRHCGVGDVTLDFGDHIKFKPQTIS</sequence>
<accession>A0A0F9VUI2</accession>
<evidence type="ECO:0000313" key="2">
    <source>
        <dbReference type="EMBL" id="KKO03598.1"/>
    </source>
</evidence>
<evidence type="ECO:0000256" key="1">
    <source>
        <dbReference type="SAM" id="MobiDB-lite"/>
    </source>
</evidence>
<gene>
    <name evidence="2" type="ORF">LCGC14_0095250</name>
</gene>
<proteinExistence type="predicted"/>
<protein>
    <submittedName>
        <fullName evidence="2">Uncharacterized protein</fullName>
    </submittedName>
</protein>
<name>A0A0F9VUI2_9ZZZZ</name>
<dbReference type="AlphaFoldDB" id="A0A0F9VUI2"/>
<reference evidence="2" key="1">
    <citation type="journal article" date="2015" name="Nature">
        <title>Complex archaea that bridge the gap between prokaryotes and eukaryotes.</title>
        <authorList>
            <person name="Spang A."/>
            <person name="Saw J.H."/>
            <person name="Jorgensen S.L."/>
            <person name="Zaremba-Niedzwiedzka K."/>
            <person name="Martijn J."/>
            <person name="Lind A.E."/>
            <person name="van Eijk R."/>
            <person name="Schleper C."/>
            <person name="Guy L."/>
            <person name="Ettema T.J."/>
        </authorList>
    </citation>
    <scope>NUCLEOTIDE SEQUENCE</scope>
</reference>
<organism evidence="2">
    <name type="scientific">marine sediment metagenome</name>
    <dbReference type="NCBI Taxonomy" id="412755"/>
    <lineage>
        <taxon>unclassified sequences</taxon>
        <taxon>metagenomes</taxon>
        <taxon>ecological metagenomes</taxon>
    </lineage>
</organism>
<comment type="caution">
    <text evidence="2">The sequence shown here is derived from an EMBL/GenBank/DDBJ whole genome shotgun (WGS) entry which is preliminary data.</text>
</comment>